<dbReference type="GeneID" id="90609237"/>
<dbReference type="InterPro" id="IPR011933">
    <property type="entry name" value="Double_TM_dom"/>
</dbReference>
<evidence type="ECO:0008006" key="7">
    <source>
        <dbReference type="Google" id="ProtNLM"/>
    </source>
</evidence>
<dbReference type="PANTHER" id="PTHR37464">
    <property type="entry name" value="BLL2463 PROTEIN"/>
    <property type="match status" value="1"/>
</dbReference>
<dbReference type="InterPro" id="IPR024163">
    <property type="entry name" value="Aerotolerance_reg_N"/>
</dbReference>
<comment type="caution">
    <text evidence="5">The sequence shown here is derived from an EMBL/GenBank/DDBJ whole genome shotgun (WGS) entry which is preliminary data.</text>
</comment>
<keyword evidence="6" id="KW-1185">Reference proteome</keyword>
<protein>
    <recommendedName>
        <fullName evidence="7">Aerotolerance regulator N-terminal domain-containing protein</fullName>
    </recommendedName>
</protein>
<dbReference type="Pfam" id="PF07584">
    <property type="entry name" value="BatA"/>
    <property type="match status" value="1"/>
</dbReference>
<gene>
    <name evidence="5" type="ORF">CEE69_14155</name>
</gene>
<dbReference type="InterPro" id="IPR013783">
    <property type="entry name" value="Ig-like_fold"/>
</dbReference>
<dbReference type="SUPFAM" id="SSF53300">
    <property type="entry name" value="vWA-like"/>
    <property type="match status" value="1"/>
</dbReference>
<feature type="transmembrane region" description="Helical" evidence="2">
    <location>
        <begin position="56"/>
        <end position="78"/>
    </location>
</feature>
<dbReference type="PANTHER" id="PTHR37464:SF1">
    <property type="entry name" value="BLL2463 PROTEIN"/>
    <property type="match status" value="1"/>
</dbReference>
<evidence type="ECO:0000313" key="5">
    <source>
        <dbReference type="EMBL" id="PHQ34559.1"/>
    </source>
</evidence>
<proteinExistence type="predicted"/>
<evidence type="ECO:0000259" key="4">
    <source>
        <dbReference type="Pfam" id="PF07705"/>
    </source>
</evidence>
<evidence type="ECO:0000259" key="3">
    <source>
        <dbReference type="Pfam" id="PF07584"/>
    </source>
</evidence>
<keyword evidence="2" id="KW-1133">Transmembrane helix</keyword>
<feature type="domain" description="Aerotolerance regulator N-terminal" evidence="3">
    <location>
        <begin position="1"/>
        <end position="76"/>
    </location>
</feature>
<evidence type="ECO:0000313" key="6">
    <source>
        <dbReference type="Proteomes" id="UP000225740"/>
    </source>
</evidence>
<evidence type="ECO:0000256" key="2">
    <source>
        <dbReference type="SAM" id="Phobius"/>
    </source>
</evidence>
<name>A0A2G1W7D5_9BACT</name>
<feature type="domain" description="CARDB" evidence="4">
    <location>
        <begin position="236"/>
        <end position="326"/>
    </location>
</feature>
<dbReference type="NCBIfam" id="TIGR02226">
    <property type="entry name" value="two_anch"/>
    <property type="match status" value="1"/>
</dbReference>
<dbReference type="Pfam" id="PF07705">
    <property type="entry name" value="CARDB"/>
    <property type="match status" value="1"/>
</dbReference>
<keyword evidence="2" id="KW-0812">Transmembrane</keyword>
<dbReference type="Gene3D" id="3.40.50.410">
    <property type="entry name" value="von Willebrand factor, type A domain"/>
    <property type="match status" value="1"/>
</dbReference>
<feature type="region of interest" description="Disordered" evidence="1">
    <location>
        <begin position="619"/>
        <end position="639"/>
    </location>
</feature>
<organism evidence="5 6">
    <name type="scientific">Rhodopirellula bahusiensis</name>
    <dbReference type="NCBI Taxonomy" id="2014065"/>
    <lineage>
        <taxon>Bacteria</taxon>
        <taxon>Pseudomonadati</taxon>
        <taxon>Planctomycetota</taxon>
        <taxon>Planctomycetia</taxon>
        <taxon>Pirellulales</taxon>
        <taxon>Pirellulaceae</taxon>
        <taxon>Rhodopirellula</taxon>
    </lineage>
</organism>
<dbReference type="InterPro" id="IPR036465">
    <property type="entry name" value="vWFA_dom_sf"/>
</dbReference>
<dbReference type="InterPro" id="IPR011635">
    <property type="entry name" value="CARDB"/>
</dbReference>
<evidence type="ECO:0000256" key="1">
    <source>
        <dbReference type="SAM" id="MobiDB-lite"/>
    </source>
</evidence>
<dbReference type="Proteomes" id="UP000225740">
    <property type="component" value="Unassembled WGS sequence"/>
</dbReference>
<dbReference type="OrthoDB" id="7052926at2"/>
<dbReference type="EMBL" id="NIZW01000010">
    <property type="protein sequence ID" value="PHQ34559.1"/>
    <property type="molecule type" value="Genomic_DNA"/>
</dbReference>
<feature type="transmembrane region" description="Helical" evidence="2">
    <location>
        <begin position="6"/>
        <end position="25"/>
    </location>
</feature>
<sequence length="771" mass="85478">MNFLNLGLLAGALAFVVPLAIHLLFRSRYRSMDWGAMFLLQDVVTKNRRRMQWHQWILLALRCAIPILLALAMARPLLSSARALPGSEPLSLILCVDDSRSMQAAGRHDRVLKAANGLIENLSRGDEVIILRTSQLAAPFQRSAPRDALAGLFEVRFGGPPSDYTSALATCMDACKEASHPNRRIVICGDFQSNSLTSGNRWIDAVEDAQVRLDRMTPTPRVDLLNVSQSDDVLDNLVVESLQSNAPAVLIDRAVTFTAKVRNDSDRPISRLTGRWIHDGQTVQTTNIDIEPRSTSSISFTHMPDSAGDHTLAFAVEHSDAIAADNRRRLGFHVSPQIRVWLVDGDPSSEPLKSETDFLRLALSPFAFASVNENSRASENPRSDLVSSRVFTGSRWPTELRQAMNTDRRPDVIVFANVKQAGSRSDTDDELIDRFLGQNGRIVFFDGDQVDAESWNDVSWLPAKLDRLITSSDVQSVIESEDTVSAEEQENLGFAIEPPRGRQTVWGSLQDAGDGIWEEVRVGRYRRLVMEDSSDDPTTVLLRTSDQAAIAIRRSSVIQFAIGCDSEWSTLPLRSVYLPMMQQLILDLVSNQESMNVVAGQPMLVPKTALSWIVTSPDESTSTLEAKPDSEPDGVASEHKSNVFSNTHSVGIYRFRADEAAPPNDSESKTDSAEILLRVAEIPASESDLRPLESSQIETFANRLQARLFNTPEDLVEATATDRFGQEIWRPMMFLVLMVLITELLWQQFAGRPKSAATVWKIPFASAGSRP</sequence>
<feature type="compositionally biased region" description="Basic and acidic residues" evidence="1">
    <location>
        <begin position="626"/>
        <end position="639"/>
    </location>
</feature>
<dbReference type="AlphaFoldDB" id="A0A2G1W7D5"/>
<keyword evidence="2" id="KW-0472">Membrane</keyword>
<reference evidence="5 6" key="1">
    <citation type="submission" date="2017-06" db="EMBL/GenBank/DDBJ databases">
        <title>Description of Rhodopirellula bahusiensis sp. nov.</title>
        <authorList>
            <person name="Kizina J."/>
            <person name="Harder J."/>
        </authorList>
    </citation>
    <scope>NUCLEOTIDE SEQUENCE [LARGE SCALE GENOMIC DNA]</scope>
    <source>
        <strain evidence="5 6">SWK21</strain>
    </source>
</reference>
<dbReference type="Gene3D" id="2.60.40.10">
    <property type="entry name" value="Immunoglobulins"/>
    <property type="match status" value="1"/>
</dbReference>
<dbReference type="RefSeq" id="WP_099261310.1">
    <property type="nucleotide sequence ID" value="NZ_NIZW01000010.1"/>
</dbReference>
<accession>A0A2G1W7D5</accession>